<keyword evidence="5" id="KW-0092">Biotin</keyword>
<dbReference type="Gene3D" id="3.40.50.20">
    <property type="match status" value="1"/>
</dbReference>
<dbReference type="InterPro" id="IPR005481">
    <property type="entry name" value="BC-like_N"/>
</dbReference>
<evidence type="ECO:0000313" key="8">
    <source>
        <dbReference type="Proteomes" id="UP000194761"/>
    </source>
</evidence>
<dbReference type="GO" id="GO:0005524">
    <property type="term" value="F:ATP binding"/>
    <property type="evidence" value="ECO:0007669"/>
    <property type="project" value="UniProtKB-KW"/>
</dbReference>
<evidence type="ECO:0000313" key="7">
    <source>
        <dbReference type="EMBL" id="OUC81195.1"/>
    </source>
</evidence>
<dbReference type="Pfam" id="PF00289">
    <property type="entry name" value="Biotin_carb_N"/>
    <property type="match status" value="1"/>
</dbReference>
<feature type="non-terminal residue" evidence="7">
    <location>
        <position position="54"/>
    </location>
</feature>
<dbReference type="InterPro" id="IPR011764">
    <property type="entry name" value="Biotin_carboxylation_dom"/>
</dbReference>
<keyword evidence="3" id="KW-0547">Nucleotide-binding</keyword>
<dbReference type="InterPro" id="IPR016185">
    <property type="entry name" value="PreATP-grasp_dom_sf"/>
</dbReference>
<dbReference type="EC" id="6.3.4.14" evidence="1"/>
<keyword evidence="2" id="KW-0436">Ligase</keyword>
<dbReference type="RefSeq" id="WP_133061949.1">
    <property type="nucleotide sequence ID" value="NZ_NGFP01000387.1"/>
</dbReference>
<comment type="caution">
    <text evidence="7">The sequence shown here is derived from an EMBL/GenBank/DDBJ whole genome shotgun (WGS) entry which is preliminary data.</text>
</comment>
<feature type="domain" description="Biotin carboxylation" evidence="6">
    <location>
        <begin position="1"/>
        <end position="54"/>
    </location>
</feature>
<name>A0A243QGH5_9ACTN</name>
<evidence type="ECO:0000256" key="2">
    <source>
        <dbReference type="ARBA" id="ARBA00022598"/>
    </source>
</evidence>
<dbReference type="EMBL" id="NGFP01000387">
    <property type="protein sequence ID" value="OUC81195.1"/>
    <property type="molecule type" value="Genomic_DNA"/>
</dbReference>
<dbReference type="SUPFAM" id="SSF52440">
    <property type="entry name" value="PreATP-grasp domain"/>
    <property type="match status" value="1"/>
</dbReference>
<keyword evidence="8" id="KW-1185">Reference proteome</keyword>
<sequence>MQKVLIANRGEIAVRIARACKDAGLASVAVYADQDLDALHVRLADEAHALTGTT</sequence>
<dbReference type="GO" id="GO:0004075">
    <property type="term" value="F:biotin carboxylase activity"/>
    <property type="evidence" value="ECO:0007669"/>
    <property type="project" value="UniProtKB-EC"/>
</dbReference>
<accession>A0A243QGH5</accession>
<evidence type="ECO:0000256" key="4">
    <source>
        <dbReference type="ARBA" id="ARBA00022840"/>
    </source>
</evidence>
<gene>
    <name evidence="7" type="ORF">CA984_42085</name>
</gene>
<evidence type="ECO:0000259" key="6">
    <source>
        <dbReference type="PROSITE" id="PS50979"/>
    </source>
</evidence>
<reference evidence="7 8" key="1">
    <citation type="submission" date="2017-05" db="EMBL/GenBank/DDBJ databases">
        <title>Biotechnological potential of actinobacteria isolated from South African environments.</title>
        <authorList>
            <person name="Le Roes-Hill M."/>
            <person name="Prins A."/>
            <person name="Durrell K.A."/>
        </authorList>
    </citation>
    <scope>NUCLEOTIDE SEQUENCE [LARGE SCALE GENOMIC DNA]</scope>
    <source>
        <strain evidence="7">M26</strain>
    </source>
</reference>
<evidence type="ECO:0000256" key="1">
    <source>
        <dbReference type="ARBA" id="ARBA00013263"/>
    </source>
</evidence>
<organism evidence="7 8">
    <name type="scientific">Streptosporangium minutum</name>
    <dbReference type="NCBI Taxonomy" id="569862"/>
    <lineage>
        <taxon>Bacteria</taxon>
        <taxon>Bacillati</taxon>
        <taxon>Actinomycetota</taxon>
        <taxon>Actinomycetes</taxon>
        <taxon>Streptosporangiales</taxon>
        <taxon>Streptosporangiaceae</taxon>
        <taxon>Streptosporangium</taxon>
    </lineage>
</organism>
<dbReference type="InterPro" id="IPR050856">
    <property type="entry name" value="Biotin_carboxylase_complex"/>
</dbReference>
<dbReference type="AlphaFoldDB" id="A0A243QGH5"/>
<proteinExistence type="predicted"/>
<protein>
    <recommendedName>
        <fullName evidence="1">biotin carboxylase</fullName>
        <ecNumber evidence="1">6.3.4.14</ecNumber>
    </recommendedName>
</protein>
<evidence type="ECO:0000256" key="5">
    <source>
        <dbReference type="ARBA" id="ARBA00023267"/>
    </source>
</evidence>
<evidence type="ECO:0000256" key="3">
    <source>
        <dbReference type="ARBA" id="ARBA00022741"/>
    </source>
</evidence>
<keyword evidence="4" id="KW-0067">ATP-binding</keyword>
<dbReference type="Proteomes" id="UP000194761">
    <property type="component" value="Unassembled WGS sequence"/>
</dbReference>
<dbReference type="PROSITE" id="PS50979">
    <property type="entry name" value="BC"/>
    <property type="match status" value="1"/>
</dbReference>
<dbReference type="PANTHER" id="PTHR18866">
    <property type="entry name" value="CARBOXYLASE:PYRUVATE/ACETYL-COA/PROPIONYL-COA CARBOXYLASE"/>
    <property type="match status" value="1"/>
</dbReference>
<dbReference type="PANTHER" id="PTHR18866:SF33">
    <property type="entry name" value="METHYLCROTONOYL-COA CARBOXYLASE SUBUNIT ALPHA, MITOCHONDRIAL-RELATED"/>
    <property type="match status" value="1"/>
</dbReference>